<gene>
    <name evidence="3" type="ORF">GO499_13275</name>
</gene>
<dbReference type="AlphaFoldDB" id="A0A6P1T3M3"/>
<dbReference type="Pfam" id="PF00072">
    <property type="entry name" value="Response_reg"/>
    <property type="match status" value="1"/>
</dbReference>
<evidence type="ECO:0000313" key="4">
    <source>
        <dbReference type="Proteomes" id="UP000464495"/>
    </source>
</evidence>
<dbReference type="InterPro" id="IPR011006">
    <property type="entry name" value="CheY-like_superfamily"/>
</dbReference>
<reference evidence="3 4" key="1">
    <citation type="submission" date="2019-12" db="EMBL/GenBank/DDBJ databases">
        <title>Complete genome sequence of Algicella marina strain 9Alg 56(T) isolated from the red alga Tichocarpus crinitus.</title>
        <authorList>
            <person name="Kim S.-G."/>
            <person name="Nedashkovskaya O.I."/>
        </authorList>
    </citation>
    <scope>NUCLEOTIDE SEQUENCE [LARGE SCALE GENOMIC DNA]</scope>
    <source>
        <strain evidence="3 4">9Alg 56</strain>
    </source>
</reference>
<evidence type="ECO:0000256" key="1">
    <source>
        <dbReference type="PROSITE-ProRule" id="PRU00169"/>
    </source>
</evidence>
<dbReference type="Proteomes" id="UP000464495">
    <property type="component" value="Chromosome"/>
</dbReference>
<dbReference type="InterPro" id="IPR001789">
    <property type="entry name" value="Sig_transdc_resp-reg_receiver"/>
</dbReference>
<protein>
    <submittedName>
        <fullName evidence="3">Response regulator</fullName>
    </submittedName>
</protein>
<dbReference type="SUPFAM" id="SSF52172">
    <property type="entry name" value="CheY-like"/>
    <property type="match status" value="1"/>
</dbReference>
<dbReference type="EMBL" id="CP046620">
    <property type="protein sequence ID" value="QHQ36076.1"/>
    <property type="molecule type" value="Genomic_DNA"/>
</dbReference>
<sequence>MRDMYSLKTPGSAASRRKCLLGITITLVEDSMSASEALRLMAVASGARLRRADRLLTAERHLSLYRPNVVIVDIGLPDGSGLELIAKMVGNSPRARPGLIALSGGDVEEWGPLARAAGADALLPKPVGDMLTFQTCVLSVLPVSEGRSINADSVPRVGSSSNLLTRSVKSDDISHALELIKGAETARNVDALTYAAQFVTSIAVMLEDASLQLDARVLLDASGFDGAVPDAIGHLKGQLQARLTKLQEAVG</sequence>
<name>A0A6P1T3M3_9RHOB</name>
<dbReference type="PROSITE" id="PS50110">
    <property type="entry name" value="RESPONSE_REGULATORY"/>
    <property type="match status" value="1"/>
</dbReference>
<keyword evidence="4" id="KW-1185">Reference proteome</keyword>
<evidence type="ECO:0000259" key="2">
    <source>
        <dbReference type="PROSITE" id="PS50110"/>
    </source>
</evidence>
<feature type="domain" description="Response regulatory" evidence="2">
    <location>
        <begin position="24"/>
        <end position="140"/>
    </location>
</feature>
<evidence type="ECO:0000313" key="3">
    <source>
        <dbReference type="EMBL" id="QHQ36076.1"/>
    </source>
</evidence>
<dbReference type="SMART" id="SM00448">
    <property type="entry name" value="REC"/>
    <property type="match status" value="1"/>
</dbReference>
<proteinExistence type="predicted"/>
<dbReference type="GO" id="GO:0000160">
    <property type="term" value="P:phosphorelay signal transduction system"/>
    <property type="evidence" value="ECO:0007669"/>
    <property type="project" value="InterPro"/>
</dbReference>
<dbReference type="CDD" id="cd00156">
    <property type="entry name" value="REC"/>
    <property type="match status" value="1"/>
</dbReference>
<dbReference type="KEGG" id="amaq:GO499_13275"/>
<dbReference type="Gene3D" id="3.40.50.2300">
    <property type="match status" value="1"/>
</dbReference>
<organism evidence="3 4">
    <name type="scientific">Algicella marina</name>
    <dbReference type="NCBI Taxonomy" id="2683284"/>
    <lineage>
        <taxon>Bacteria</taxon>
        <taxon>Pseudomonadati</taxon>
        <taxon>Pseudomonadota</taxon>
        <taxon>Alphaproteobacteria</taxon>
        <taxon>Rhodobacterales</taxon>
        <taxon>Paracoccaceae</taxon>
        <taxon>Algicella</taxon>
    </lineage>
</organism>
<accession>A0A6P1T3M3</accession>
<feature type="modified residue" description="4-aspartylphosphate" evidence="1">
    <location>
        <position position="73"/>
    </location>
</feature>
<keyword evidence="1" id="KW-0597">Phosphoprotein</keyword>